<dbReference type="Proteomes" id="UP000317572">
    <property type="component" value="Chromosome"/>
</dbReference>
<gene>
    <name evidence="1" type="ORF">EGO53_21005</name>
</gene>
<organism evidence="1 2">
    <name type="scientific">Serratia liquefaciens</name>
    <dbReference type="NCBI Taxonomy" id="614"/>
    <lineage>
        <taxon>Bacteria</taxon>
        <taxon>Pseudomonadati</taxon>
        <taxon>Pseudomonadota</taxon>
        <taxon>Gammaproteobacteria</taxon>
        <taxon>Enterobacterales</taxon>
        <taxon>Yersiniaceae</taxon>
        <taxon>Serratia</taxon>
    </lineage>
</organism>
<protein>
    <recommendedName>
        <fullName evidence="3">Inovirus Gp2 family protein</fullName>
    </recommendedName>
</protein>
<proteinExistence type="predicted"/>
<reference evidence="1 2" key="1">
    <citation type="submission" date="2018-11" db="EMBL/GenBank/DDBJ databases">
        <title>The first complete genome of Serratia liquefaciens isolated from metalophyte plant revel distinctness adaptive mechanisms in an extreme habitat.</title>
        <authorList>
            <person name="Caneschi W.L."/>
            <person name="Sanchez A.B."/>
            <person name="Felestrino E.B."/>
            <person name="Assis R.A.B."/>
            <person name="Lemes C.G.C."/>
            <person name="Cordeiro I.F."/>
            <person name="Fonseca N.P."/>
            <person name="Villa M."/>
            <person name="Vieira I.T."/>
            <person name="Moraes L.A."/>
            <person name="Kamino L.H.Y."/>
            <person name="do Carmo F."/>
            <person name="Garcia C.M."/>
            <person name="Almeida N.F."/>
            <person name="Silva R.S."/>
            <person name="Ferro J.A."/>
            <person name="Ferro M.I.T."/>
            <person name="Varani A.M."/>
            <person name="Ferreira R.M."/>
            <person name="dos Santos V.L."/>
            <person name="Silva U.C."/>
            <person name="Setubal J.C."/>
            <person name="Moreira L.M."/>
        </authorList>
    </citation>
    <scope>NUCLEOTIDE SEQUENCE [LARGE SCALE GENOMIC DNA]</scope>
    <source>
        <strain evidence="1 2">FG3</strain>
    </source>
</reference>
<dbReference type="AlphaFoldDB" id="A0A515D132"/>
<name>A0A515D132_SERLI</name>
<evidence type="ECO:0008006" key="3">
    <source>
        <dbReference type="Google" id="ProtNLM"/>
    </source>
</evidence>
<dbReference type="EMBL" id="CP033893">
    <property type="protein sequence ID" value="QDL34121.1"/>
    <property type="molecule type" value="Genomic_DNA"/>
</dbReference>
<dbReference type="RefSeq" id="WP_142816034.1">
    <property type="nucleotide sequence ID" value="NZ_CP033893.1"/>
</dbReference>
<evidence type="ECO:0000313" key="2">
    <source>
        <dbReference type="Proteomes" id="UP000317572"/>
    </source>
</evidence>
<evidence type="ECO:0000313" key="1">
    <source>
        <dbReference type="EMBL" id="QDL34121.1"/>
    </source>
</evidence>
<sequence>MAAFNMSDDFRFIFPKKADKYKNVMVTSVDFRRLEKEYCICFYHKSNDSSIGDVFNLITVLRSEYAGLQHGKLIFNSEDKENCERNKWLLLRAIKKDIDKKMRMFSTAREFHNEMNRRHKNSGTLCFSLFAEGVSGDPIPDHMKTLKTLSSRFFNNIRSRTTFKNHVLGYFWVVLKNNCDNLPYLHVNFYIDTRGFNNVIGEEINACWFNALKAMEDREGGVLHLTVTKEYQNGLLLRSTSGYREQSGENHAIFTLFNSDTSVITQDLNAANSEIYKQFTNNKDKQYFIHYLYALAKESYFIAENTHFFGSSSAVKRLK</sequence>
<accession>A0A515D132</accession>